<dbReference type="InterPro" id="IPR027417">
    <property type="entry name" value="P-loop_NTPase"/>
</dbReference>
<dbReference type="Proteomes" id="UP000606653">
    <property type="component" value="Unassembled WGS sequence"/>
</dbReference>
<keyword evidence="4" id="KW-1185">Reference proteome</keyword>
<name>A0ABQ2LA88_9BACL</name>
<proteinExistence type="predicted"/>
<sequence>MILSSMRDVVFGYGDTPVVQDVSLDVYKGEFLGITGPNGTSKTTVLKILLGLLKPWSGSVELNKEAFDGEKPIIGYVPQHAASFNSSFPSRVIELV</sequence>
<dbReference type="EMBL" id="BMLN01000014">
    <property type="protein sequence ID" value="GGO07934.1"/>
    <property type="molecule type" value="Genomic_DNA"/>
</dbReference>
<dbReference type="Pfam" id="PF00005">
    <property type="entry name" value="ABC_tran"/>
    <property type="match status" value="1"/>
</dbReference>
<evidence type="ECO:0000256" key="1">
    <source>
        <dbReference type="ARBA" id="ARBA00022448"/>
    </source>
</evidence>
<organism evidence="3 4">
    <name type="scientific">Saccharibacillus kuerlensis</name>
    <dbReference type="NCBI Taxonomy" id="459527"/>
    <lineage>
        <taxon>Bacteria</taxon>
        <taxon>Bacillati</taxon>
        <taxon>Bacillota</taxon>
        <taxon>Bacilli</taxon>
        <taxon>Bacillales</taxon>
        <taxon>Paenibacillaceae</taxon>
        <taxon>Saccharibacillus</taxon>
    </lineage>
</organism>
<evidence type="ECO:0000313" key="3">
    <source>
        <dbReference type="EMBL" id="GGO07934.1"/>
    </source>
</evidence>
<dbReference type="PANTHER" id="PTHR42734:SF4">
    <property type="entry name" value="HIGH-AFFINITY ZINC UPTAKE SYSTEM ATP-BINDING PROTEIN ZNUC"/>
    <property type="match status" value="1"/>
</dbReference>
<comment type="caution">
    <text evidence="3">The sequence shown here is derived from an EMBL/GenBank/DDBJ whole genome shotgun (WGS) entry which is preliminary data.</text>
</comment>
<dbReference type="InterPro" id="IPR050153">
    <property type="entry name" value="Metal_Ion_Import_ABC"/>
</dbReference>
<gene>
    <name evidence="3" type="ORF">GCM10010969_36880</name>
</gene>
<evidence type="ECO:0000259" key="2">
    <source>
        <dbReference type="Pfam" id="PF00005"/>
    </source>
</evidence>
<dbReference type="InterPro" id="IPR003439">
    <property type="entry name" value="ABC_transporter-like_ATP-bd"/>
</dbReference>
<keyword evidence="1" id="KW-0813">Transport</keyword>
<protein>
    <recommendedName>
        <fullName evidence="2">ABC transporter domain-containing protein</fullName>
    </recommendedName>
</protein>
<dbReference type="Gene3D" id="3.40.50.300">
    <property type="entry name" value="P-loop containing nucleotide triphosphate hydrolases"/>
    <property type="match status" value="1"/>
</dbReference>
<dbReference type="SUPFAM" id="SSF52540">
    <property type="entry name" value="P-loop containing nucleoside triphosphate hydrolases"/>
    <property type="match status" value="1"/>
</dbReference>
<evidence type="ECO:0000313" key="4">
    <source>
        <dbReference type="Proteomes" id="UP000606653"/>
    </source>
</evidence>
<dbReference type="PANTHER" id="PTHR42734">
    <property type="entry name" value="METAL TRANSPORT SYSTEM ATP-BINDING PROTEIN TM_0124-RELATED"/>
    <property type="match status" value="1"/>
</dbReference>
<reference evidence="4" key="1">
    <citation type="journal article" date="2019" name="Int. J. Syst. Evol. Microbiol.">
        <title>The Global Catalogue of Microorganisms (GCM) 10K type strain sequencing project: providing services to taxonomists for standard genome sequencing and annotation.</title>
        <authorList>
            <consortium name="The Broad Institute Genomics Platform"/>
            <consortium name="The Broad Institute Genome Sequencing Center for Infectious Disease"/>
            <person name="Wu L."/>
            <person name="Ma J."/>
        </authorList>
    </citation>
    <scope>NUCLEOTIDE SEQUENCE [LARGE SCALE GENOMIC DNA]</scope>
    <source>
        <strain evidence="4">CGMCC 1.6964</strain>
    </source>
</reference>
<dbReference type="RefSeq" id="WP_018978833.1">
    <property type="nucleotide sequence ID" value="NZ_BMLN01000014.1"/>
</dbReference>
<accession>A0ABQ2LA88</accession>
<feature type="domain" description="ABC transporter" evidence="2">
    <location>
        <begin position="19"/>
        <end position="85"/>
    </location>
</feature>